<reference evidence="2 3" key="1">
    <citation type="journal article" date="2018" name="PLoS ONE">
        <title>The draft genome of Kipferlia bialata reveals reductive genome evolution in fornicate parasites.</title>
        <authorList>
            <person name="Tanifuji G."/>
            <person name="Takabayashi S."/>
            <person name="Kume K."/>
            <person name="Takagi M."/>
            <person name="Nakayama T."/>
            <person name="Kamikawa R."/>
            <person name="Inagaki Y."/>
            <person name="Hashimoto T."/>
        </authorList>
    </citation>
    <scope>NUCLEOTIDE SEQUENCE [LARGE SCALE GENOMIC DNA]</scope>
    <source>
        <strain evidence="2">NY0173</strain>
    </source>
</reference>
<gene>
    <name evidence="2" type="ORF">KIPB_010479</name>
</gene>
<dbReference type="Proteomes" id="UP000265618">
    <property type="component" value="Unassembled WGS sequence"/>
</dbReference>
<proteinExistence type="predicted"/>
<feature type="region of interest" description="Disordered" evidence="1">
    <location>
        <begin position="109"/>
        <end position="149"/>
    </location>
</feature>
<evidence type="ECO:0000313" key="2">
    <source>
        <dbReference type="EMBL" id="GIQ88270.1"/>
    </source>
</evidence>
<dbReference type="EMBL" id="BDIP01003912">
    <property type="protein sequence ID" value="GIQ88270.1"/>
    <property type="molecule type" value="Genomic_DNA"/>
</dbReference>
<keyword evidence="3" id="KW-1185">Reference proteome</keyword>
<accession>A0A9K3D5S1</accession>
<evidence type="ECO:0000256" key="1">
    <source>
        <dbReference type="SAM" id="MobiDB-lite"/>
    </source>
</evidence>
<comment type="caution">
    <text evidence="2">The sequence shown here is derived from an EMBL/GenBank/DDBJ whole genome shotgun (WGS) entry which is preliminary data.</text>
</comment>
<dbReference type="AlphaFoldDB" id="A0A9K3D5S1"/>
<evidence type="ECO:0000313" key="3">
    <source>
        <dbReference type="Proteomes" id="UP000265618"/>
    </source>
</evidence>
<sequence length="218" mass="24117">MSKSFCHSFNRPFTLLEIKTKLPIGKLQKAADQMVEIGELIHTPLEVKGAKGTITVDVYHVNLAGFGTPSFQDQLEARRLTSETEARLPQVASDEMIESVMSLRQQVKDAQAAQALEPQAKRPAEDVSSTSDVGESEKGRDGSASSEELVSRWREYCEGERESASSEELVSRWREYCEQLMTAVEKETGTKASRETILSAFGVGPERAESMGLGEWVE</sequence>
<organism evidence="2 3">
    <name type="scientific">Kipferlia bialata</name>
    <dbReference type="NCBI Taxonomy" id="797122"/>
    <lineage>
        <taxon>Eukaryota</taxon>
        <taxon>Metamonada</taxon>
        <taxon>Carpediemonas-like organisms</taxon>
        <taxon>Kipferlia</taxon>
    </lineage>
</organism>
<protein>
    <submittedName>
        <fullName evidence="2">Uncharacterized protein</fullName>
    </submittedName>
</protein>
<name>A0A9K3D5S1_9EUKA</name>